<dbReference type="Pfam" id="PF09339">
    <property type="entry name" value="HTH_IclR"/>
    <property type="match status" value="1"/>
</dbReference>
<dbReference type="InterPro" id="IPR050707">
    <property type="entry name" value="HTH_MetabolicPath_Reg"/>
</dbReference>
<sequence>MTIEQLRAAAPTGTGRDPSASKVLTVLQAFTAHHGSVSLGDLASHTALPKTTVHRMVGYLRGAGLVDLVEGRFRLTARVTELSSAVPAAVSHSVRESLLPSLTDLYEATREAVHLSVRSGRSVRVVERVHGRRSAAVADLFRHPQPAHCTAAGKALLAAIPELADVCLADAVAGRLAKPSPLTITTADRLRAELARIRREGVAVDSGEWRPGITGIAAPVWGAGRVLVGVLSVVGPAERLNPLAIAWRVRRTAELASRAEFHQR</sequence>
<keyword evidence="2 6" id="KW-0238">DNA-binding</keyword>
<keyword evidence="7" id="KW-1185">Reference proteome</keyword>
<organism evidence="6 7">
    <name type="scientific">Crossiella equi</name>
    <dbReference type="NCBI Taxonomy" id="130796"/>
    <lineage>
        <taxon>Bacteria</taxon>
        <taxon>Bacillati</taxon>
        <taxon>Actinomycetota</taxon>
        <taxon>Actinomycetes</taxon>
        <taxon>Pseudonocardiales</taxon>
        <taxon>Pseudonocardiaceae</taxon>
        <taxon>Crossiella</taxon>
    </lineage>
</organism>
<evidence type="ECO:0000259" key="5">
    <source>
        <dbReference type="PROSITE" id="PS51078"/>
    </source>
</evidence>
<dbReference type="RefSeq" id="WP_086785866.1">
    <property type="nucleotide sequence ID" value="NZ_JAGIOO010000001.1"/>
</dbReference>
<reference evidence="6 7" key="1">
    <citation type="submission" date="2021-03" db="EMBL/GenBank/DDBJ databases">
        <title>Sequencing the genomes of 1000 actinobacteria strains.</title>
        <authorList>
            <person name="Klenk H.-P."/>
        </authorList>
    </citation>
    <scope>NUCLEOTIDE SEQUENCE [LARGE SCALE GENOMIC DNA]</scope>
    <source>
        <strain evidence="6 7">DSM 44580</strain>
    </source>
</reference>
<evidence type="ECO:0000313" key="7">
    <source>
        <dbReference type="Proteomes" id="UP001519363"/>
    </source>
</evidence>
<dbReference type="Pfam" id="PF01614">
    <property type="entry name" value="IclR_C"/>
    <property type="match status" value="1"/>
</dbReference>
<dbReference type="PROSITE" id="PS51077">
    <property type="entry name" value="HTH_ICLR"/>
    <property type="match status" value="1"/>
</dbReference>
<dbReference type="InterPro" id="IPR014757">
    <property type="entry name" value="Tscrpt_reg_IclR_C"/>
</dbReference>
<keyword evidence="1" id="KW-0805">Transcription regulation</keyword>
<proteinExistence type="predicted"/>
<evidence type="ECO:0000256" key="1">
    <source>
        <dbReference type="ARBA" id="ARBA00023015"/>
    </source>
</evidence>
<dbReference type="GO" id="GO:0003677">
    <property type="term" value="F:DNA binding"/>
    <property type="evidence" value="ECO:0007669"/>
    <property type="project" value="UniProtKB-KW"/>
</dbReference>
<evidence type="ECO:0000256" key="2">
    <source>
        <dbReference type="ARBA" id="ARBA00023125"/>
    </source>
</evidence>
<feature type="domain" description="HTH iclR-type" evidence="4">
    <location>
        <begin position="17"/>
        <end position="77"/>
    </location>
</feature>
<protein>
    <submittedName>
        <fullName evidence="6">DNA-binding IclR family transcriptional regulator</fullName>
    </submittedName>
</protein>
<dbReference type="SMART" id="SM00346">
    <property type="entry name" value="HTH_ICLR"/>
    <property type="match status" value="1"/>
</dbReference>
<dbReference type="PANTHER" id="PTHR30136">
    <property type="entry name" value="HELIX-TURN-HELIX TRANSCRIPTIONAL REGULATOR, ICLR FAMILY"/>
    <property type="match status" value="1"/>
</dbReference>
<dbReference type="InterPro" id="IPR029016">
    <property type="entry name" value="GAF-like_dom_sf"/>
</dbReference>
<comment type="caution">
    <text evidence="6">The sequence shown here is derived from an EMBL/GenBank/DDBJ whole genome shotgun (WGS) entry which is preliminary data.</text>
</comment>
<name>A0ABS5A6G6_9PSEU</name>
<dbReference type="InterPro" id="IPR036388">
    <property type="entry name" value="WH-like_DNA-bd_sf"/>
</dbReference>
<dbReference type="Proteomes" id="UP001519363">
    <property type="component" value="Unassembled WGS sequence"/>
</dbReference>
<dbReference type="InterPro" id="IPR036390">
    <property type="entry name" value="WH_DNA-bd_sf"/>
</dbReference>
<accession>A0ABS5A6G6</accession>
<evidence type="ECO:0000256" key="3">
    <source>
        <dbReference type="ARBA" id="ARBA00023163"/>
    </source>
</evidence>
<gene>
    <name evidence="6" type="ORF">JOF53_001062</name>
</gene>
<dbReference type="EMBL" id="JAGIOO010000001">
    <property type="protein sequence ID" value="MBP2472190.1"/>
    <property type="molecule type" value="Genomic_DNA"/>
</dbReference>
<keyword evidence="3" id="KW-0804">Transcription</keyword>
<evidence type="ECO:0000313" key="6">
    <source>
        <dbReference type="EMBL" id="MBP2472190.1"/>
    </source>
</evidence>
<dbReference type="InterPro" id="IPR005471">
    <property type="entry name" value="Tscrpt_reg_IclR_N"/>
</dbReference>
<dbReference type="Gene3D" id="1.10.10.10">
    <property type="entry name" value="Winged helix-like DNA-binding domain superfamily/Winged helix DNA-binding domain"/>
    <property type="match status" value="1"/>
</dbReference>
<dbReference type="PANTHER" id="PTHR30136:SF24">
    <property type="entry name" value="HTH-TYPE TRANSCRIPTIONAL REPRESSOR ALLR"/>
    <property type="match status" value="1"/>
</dbReference>
<evidence type="ECO:0000259" key="4">
    <source>
        <dbReference type="PROSITE" id="PS51077"/>
    </source>
</evidence>
<dbReference type="PROSITE" id="PS51078">
    <property type="entry name" value="ICLR_ED"/>
    <property type="match status" value="1"/>
</dbReference>
<dbReference type="SUPFAM" id="SSF46785">
    <property type="entry name" value="Winged helix' DNA-binding domain"/>
    <property type="match status" value="1"/>
</dbReference>
<dbReference type="SUPFAM" id="SSF55781">
    <property type="entry name" value="GAF domain-like"/>
    <property type="match status" value="1"/>
</dbReference>
<dbReference type="Gene3D" id="3.30.450.40">
    <property type="match status" value="1"/>
</dbReference>
<feature type="domain" description="IclR-ED" evidence="5">
    <location>
        <begin position="78"/>
        <end position="264"/>
    </location>
</feature>